<dbReference type="Pfam" id="PF00908">
    <property type="entry name" value="dTDP_sugar_isom"/>
    <property type="match status" value="1"/>
</dbReference>
<dbReference type="Proteomes" id="UP000178880">
    <property type="component" value="Unassembled WGS sequence"/>
</dbReference>
<evidence type="ECO:0000313" key="4">
    <source>
        <dbReference type="Proteomes" id="UP000178880"/>
    </source>
</evidence>
<dbReference type="GO" id="GO:0008830">
    <property type="term" value="F:dTDP-4-dehydrorhamnose 3,5-epimerase activity"/>
    <property type="evidence" value="ECO:0007669"/>
    <property type="project" value="InterPro"/>
</dbReference>
<dbReference type="GO" id="GO:0000271">
    <property type="term" value="P:polysaccharide biosynthetic process"/>
    <property type="evidence" value="ECO:0007669"/>
    <property type="project" value="TreeGrafter"/>
</dbReference>
<proteinExistence type="predicted"/>
<feature type="active site" description="Proton acceptor" evidence="1">
    <location>
        <position position="61"/>
    </location>
</feature>
<dbReference type="AlphaFoldDB" id="A0A1G2CF81"/>
<comment type="caution">
    <text evidence="3">The sequence shown here is derived from an EMBL/GenBank/DDBJ whole genome shotgun (WGS) entry which is preliminary data.</text>
</comment>
<dbReference type="PANTHER" id="PTHR21047:SF2">
    <property type="entry name" value="THYMIDINE DIPHOSPHO-4-KETO-RHAMNOSE 3,5-EPIMERASE"/>
    <property type="match status" value="1"/>
</dbReference>
<dbReference type="STRING" id="1798650.A2945_02715"/>
<feature type="active site" description="Proton donor" evidence="1">
    <location>
        <position position="128"/>
    </location>
</feature>
<evidence type="ECO:0000313" key="3">
    <source>
        <dbReference type="EMBL" id="OGY99881.1"/>
    </source>
</evidence>
<accession>A0A1G2CF81</accession>
<feature type="site" description="Participates in a stacking interaction with the thymidine ring of dTDP-4-oxo-6-deoxyglucose" evidence="2">
    <location>
        <position position="134"/>
    </location>
</feature>
<dbReference type="InterPro" id="IPR000888">
    <property type="entry name" value="RmlC-like"/>
</dbReference>
<organism evidence="3 4">
    <name type="scientific">Candidatus Liptonbacteria bacterium RIFCSPLOWO2_01_FULL_52_25</name>
    <dbReference type="NCBI Taxonomy" id="1798650"/>
    <lineage>
        <taxon>Bacteria</taxon>
        <taxon>Candidatus Liptoniibacteriota</taxon>
    </lineage>
</organism>
<dbReference type="GO" id="GO:0005829">
    <property type="term" value="C:cytosol"/>
    <property type="evidence" value="ECO:0007669"/>
    <property type="project" value="TreeGrafter"/>
</dbReference>
<dbReference type="InterPro" id="IPR011051">
    <property type="entry name" value="RmlC_Cupin_sf"/>
</dbReference>
<dbReference type="Gene3D" id="2.60.120.10">
    <property type="entry name" value="Jelly Rolls"/>
    <property type="match status" value="1"/>
</dbReference>
<gene>
    <name evidence="3" type="ORF">A2945_02715</name>
</gene>
<sequence>MEIVKTKLDGVLLIKPDMAEDFRGGRTEIYNKALLAEHGVDVDFVTDDWAFTSKHVLRGIHGDDTTWKLMACFYGRNYLVVANCDETSKNFGQWEAFILSDTNRWAVVVPPKYGDINMALSDRTVIYYKQSTYYNANPKGQFTYKWDDPRFKIWLPVKNPILSRRDEEGHYA</sequence>
<dbReference type="InterPro" id="IPR014710">
    <property type="entry name" value="RmlC-like_jellyroll"/>
</dbReference>
<evidence type="ECO:0008006" key="5">
    <source>
        <dbReference type="Google" id="ProtNLM"/>
    </source>
</evidence>
<dbReference type="EMBL" id="MHLA01000013">
    <property type="protein sequence ID" value="OGY99881.1"/>
    <property type="molecule type" value="Genomic_DNA"/>
</dbReference>
<protein>
    <recommendedName>
        <fullName evidence="5">dTDP-4-dehydrorhamnose 3,5-epimerase</fullName>
    </recommendedName>
</protein>
<dbReference type="SUPFAM" id="SSF51182">
    <property type="entry name" value="RmlC-like cupins"/>
    <property type="match status" value="1"/>
</dbReference>
<evidence type="ECO:0000256" key="2">
    <source>
        <dbReference type="PIRSR" id="PIRSR600888-3"/>
    </source>
</evidence>
<name>A0A1G2CF81_9BACT</name>
<evidence type="ECO:0000256" key="1">
    <source>
        <dbReference type="PIRSR" id="PIRSR600888-1"/>
    </source>
</evidence>
<reference evidence="3 4" key="1">
    <citation type="journal article" date="2016" name="Nat. Commun.">
        <title>Thousands of microbial genomes shed light on interconnected biogeochemical processes in an aquifer system.</title>
        <authorList>
            <person name="Anantharaman K."/>
            <person name="Brown C.T."/>
            <person name="Hug L.A."/>
            <person name="Sharon I."/>
            <person name="Castelle C.J."/>
            <person name="Probst A.J."/>
            <person name="Thomas B.C."/>
            <person name="Singh A."/>
            <person name="Wilkins M.J."/>
            <person name="Karaoz U."/>
            <person name="Brodie E.L."/>
            <person name="Williams K.H."/>
            <person name="Hubbard S.S."/>
            <person name="Banfield J.F."/>
        </authorList>
    </citation>
    <scope>NUCLEOTIDE SEQUENCE [LARGE SCALE GENOMIC DNA]</scope>
</reference>
<dbReference type="PANTHER" id="PTHR21047">
    <property type="entry name" value="DTDP-6-DEOXY-D-GLUCOSE-3,5 EPIMERASE"/>
    <property type="match status" value="1"/>
</dbReference>